<feature type="region of interest" description="Disordered" evidence="1">
    <location>
        <begin position="103"/>
        <end position="213"/>
    </location>
</feature>
<organism evidence="2 3">
    <name type="scientific">Solanum bulbocastanum</name>
    <name type="common">Wild potato</name>
    <dbReference type="NCBI Taxonomy" id="147425"/>
    <lineage>
        <taxon>Eukaryota</taxon>
        <taxon>Viridiplantae</taxon>
        <taxon>Streptophyta</taxon>
        <taxon>Embryophyta</taxon>
        <taxon>Tracheophyta</taxon>
        <taxon>Spermatophyta</taxon>
        <taxon>Magnoliopsida</taxon>
        <taxon>eudicotyledons</taxon>
        <taxon>Gunneridae</taxon>
        <taxon>Pentapetalae</taxon>
        <taxon>asterids</taxon>
        <taxon>lamiids</taxon>
        <taxon>Solanales</taxon>
        <taxon>Solanaceae</taxon>
        <taxon>Solanoideae</taxon>
        <taxon>Solaneae</taxon>
        <taxon>Solanum</taxon>
    </lineage>
</organism>
<evidence type="ECO:0000313" key="3">
    <source>
        <dbReference type="Proteomes" id="UP001371456"/>
    </source>
</evidence>
<comment type="caution">
    <text evidence="2">The sequence shown here is derived from an EMBL/GenBank/DDBJ whole genome shotgun (WGS) entry which is preliminary data.</text>
</comment>
<name>A0AAN8U0I1_SOLBU</name>
<evidence type="ECO:0000313" key="2">
    <source>
        <dbReference type="EMBL" id="KAK6794027.1"/>
    </source>
</evidence>
<keyword evidence="3" id="KW-1185">Reference proteome</keyword>
<reference evidence="2 3" key="1">
    <citation type="submission" date="2024-02" db="EMBL/GenBank/DDBJ databases">
        <title>de novo genome assembly of Solanum bulbocastanum strain 11H21.</title>
        <authorList>
            <person name="Hosaka A.J."/>
        </authorList>
    </citation>
    <scope>NUCLEOTIDE SEQUENCE [LARGE SCALE GENOMIC DNA]</scope>
    <source>
        <tissue evidence="2">Young leaves</tissue>
    </source>
</reference>
<accession>A0AAN8U0I1</accession>
<proteinExistence type="predicted"/>
<dbReference type="Proteomes" id="UP001371456">
    <property type="component" value="Unassembled WGS sequence"/>
</dbReference>
<dbReference type="EMBL" id="JBANQN010000003">
    <property type="protein sequence ID" value="KAK6794027.1"/>
    <property type="molecule type" value="Genomic_DNA"/>
</dbReference>
<dbReference type="AlphaFoldDB" id="A0AAN8U0I1"/>
<feature type="compositionally biased region" description="Basic and acidic residues" evidence="1">
    <location>
        <begin position="103"/>
        <end position="114"/>
    </location>
</feature>
<gene>
    <name evidence="2" type="ORF">RDI58_007480</name>
</gene>
<sequence>MGACASKPMVLEGTAPHVVGEDILNNKKQEGIVGDDVPNKPHSLSNLFKEGIGSEQVKEETSTEAQIEVLPKTEETPEAFHENKAEDVIESKIEKRVEEIKSEKEEEEFIKSETETATPAQKEEVIKSESETEITTPAQKEEVIKSETETPTPEIEISSEKKVEETVDIPVQEVAQVEKKSSSEEKSEAPVEEKPAKKPVIEEKKSGKFWWDK</sequence>
<feature type="compositionally biased region" description="Basic and acidic residues" evidence="1">
    <location>
        <begin position="176"/>
        <end position="213"/>
    </location>
</feature>
<protein>
    <submittedName>
        <fullName evidence="2">Uncharacterized protein</fullName>
    </submittedName>
</protein>
<feature type="compositionally biased region" description="Basic and acidic residues" evidence="1">
    <location>
        <begin position="121"/>
        <end position="130"/>
    </location>
</feature>
<evidence type="ECO:0000256" key="1">
    <source>
        <dbReference type="SAM" id="MobiDB-lite"/>
    </source>
</evidence>
<feature type="compositionally biased region" description="Basic and acidic residues" evidence="1">
    <location>
        <begin position="139"/>
        <end position="148"/>
    </location>
</feature>